<dbReference type="EC" id="1.11.1.24" evidence="2"/>
<dbReference type="PROSITE" id="PS51352">
    <property type="entry name" value="THIOREDOXIN_2"/>
    <property type="match status" value="1"/>
</dbReference>
<dbReference type="EnsemblMetazoa" id="AFAF007966-RA">
    <property type="protein sequence ID" value="AFAF007966-PA"/>
    <property type="gene ID" value="AFAF007966"/>
</dbReference>
<keyword evidence="6" id="KW-1015">Disulfide bond</keyword>
<dbReference type="Pfam" id="PF10417">
    <property type="entry name" value="1-cysPrx_C"/>
    <property type="match status" value="1"/>
</dbReference>
<evidence type="ECO:0000256" key="9">
    <source>
        <dbReference type="SAM" id="MobiDB-lite"/>
    </source>
</evidence>
<dbReference type="CDD" id="cd03015">
    <property type="entry name" value="PRX_Typ2cys"/>
    <property type="match status" value="1"/>
</dbReference>
<proteinExistence type="inferred from homology"/>
<dbReference type="InterPro" id="IPR019479">
    <property type="entry name" value="Peroxiredoxin_C"/>
</dbReference>
<dbReference type="PANTHER" id="PTHR10681">
    <property type="entry name" value="THIOREDOXIN PEROXIDASE"/>
    <property type="match status" value="1"/>
</dbReference>
<protein>
    <recommendedName>
        <fullName evidence="2">thioredoxin-dependent peroxiredoxin</fullName>
        <ecNumber evidence="2">1.11.1.24</ecNumber>
    </recommendedName>
</protein>
<evidence type="ECO:0000256" key="2">
    <source>
        <dbReference type="ARBA" id="ARBA00013017"/>
    </source>
</evidence>
<dbReference type="PANTHER" id="PTHR10681:SF171">
    <property type="entry name" value="PEROXIREDOXIN 4"/>
    <property type="match status" value="1"/>
</dbReference>
<accession>A0A182QDG6</accession>
<dbReference type="STRING" id="69004.A0A182QDG6"/>
<dbReference type="FunFam" id="3.40.30.10:FF:000003">
    <property type="entry name" value="Peroxiredoxin 1"/>
    <property type="match status" value="1"/>
</dbReference>
<feature type="compositionally biased region" description="Polar residues" evidence="9">
    <location>
        <begin position="376"/>
        <end position="393"/>
    </location>
</feature>
<keyword evidence="4" id="KW-0049">Antioxidant</keyword>
<feature type="region of interest" description="Disordered" evidence="9">
    <location>
        <begin position="1"/>
        <end position="28"/>
    </location>
</feature>
<organism evidence="11 12">
    <name type="scientific">Anopheles farauti</name>
    <dbReference type="NCBI Taxonomy" id="69004"/>
    <lineage>
        <taxon>Eukaryota</taxon>
        <taxon>Metazoa</taxon>
        <taxon>Ecdysozoa</taxon>
        <taxon>Arthropoda</taxon>
        <taxon>Hexapoda</taxon>
        <taxon>Insecta</taxon>
        <taxon>Pterygota</taxon>
        <taxon>Neoptera</taxon>
        <taxon>Endopterygota</taxon>
        <taxon>Diptera</taxon>
        <taxon>Nematocera</taxon>
        <taxon>Culicoidea</taxon>
        <taxon>Culicidae</taxon>
        <taxon>Anophelinae</taxon>
        <taxon>Anopheles</taxon>
    </lineage>
</organism>
<dbReference type="InterPro" id="IPR050217">
    <property type="entry name" value="Peroxiredoxin"/>
</dbReference>
<dbReference type="GO" id="GO:0005783">
    <property type="term" value="C:endoplasmic reticulum"/>
    <property type="evidence" value="ECO:0007669"/>
    <property type="project" value="TreeGrafter"/>
</dbReference>
<dbReference type="InterPro" id="IPR013766">
    <property type="entry name" value="Thioredoxin_domain"/>
</dbReference>
<dbReference type="Pfam" id="PF00578">
    <property type="entry name" value="AhpC-TSA"/>
    <property type="match status" value="1"/>
</dbReference>
<evidence type="ECO:0000256" key="3">
    <source>
        <dbReference type="ARBA" id="ARBA00022559"/>
    </source>
</evidence>
<dbReference type="EMBL" id="AXCN02000877">
    <property type="status" value="NOT_ANNOTATED_CDS"/>
    <property type="molecule type" value="Genomic_DNA"/>
</dbReference>
<name>A0A182QDG6_9DIPT</name>
<keyword evidence="12" id="KW-1185">Reference proteome</keyword>
<feature type="domain" description="Thioredoxin" evidence="10">
    <location>
        <begin position="427"/>
        <end position="585"/>
    </location>
</feature>
<feature type="region of interest" description="Disordered" evidence="9">
    <location>
        <begin position="374"/>
        <end position="397"/>
    </location>
</feature>
<evidence type="ECO:0000256" key="1">
    <source>
        <dbReference type="ARBA" id="ARBA00009796"/>
    </source>
</evidence>
<keyword evidence="3" id="KW-0575">Peroxidase</keyword>
<evidence type="ECO:0000256" key="4">
    <source>
        <dbReference type="ARBA" id="ARBA00022862"/>
    </source>
</evidence>
<evidence type="ECO:0000313" key="12">
    <source>
        <dbReference type="Proteomes" id="UP000075886"/>
    </source>
</evidence>
<keyword evidence="5" id="KW-0560">Oxidoreductase</keyword>
<dbReference type="GO" id="GO:0005829">
    <property type="term" value="C:cytosol"/>
    <property type="evidence" value="ECO:0007669"/>
    <property type="project" value="TreeGrafter"/>
</dbReference>
<dbReference type="AlphaFoldDB" id="A0A182QDG6"/>
<dbReference type="GO" id="GO:0008379">
    <property type="term" value="F:thioredoxin peroxidase activity"/>
    <property type="evidence" value="ECO:0007669"/>
    <property type="project" value="TreeGrafter"/>
</dbReference>
<feature type="region of interest" description="Disordered" evidence="9">
    <location>
        <begin position="288"/>
        <end position="314"/>
    </location>
</feature>
<dbReference type="GO" id="GO:0008340">
    <property type="term" value="P:determination of adult lifespan"/>
    <property type="evidence" value="ECO:0007669"/>
    <property type="project" value="UniProtKB-ARBA"/>
</dbReference>
<comment type="catalytic activity">
    <reaction evidence="8">
        <text>a hydroperoxide + [thioredoxin]-dithiol = an alcohol + [thioredoxin]-disulfide + H2O</text>
        <dbReference type="Rhea" id="RHEA:62620"/>
        <dbReference type="Rhea" id="RHEA-COMP:10698"/>
        <dbReference type="Rhea" id="RHEA-COMP:10700"/>
        <dbReference type="ChEBI" id="CHEBI:15377"/>
        <dbReference type="ChEBI" id="CHEBI:29950"/>
        <dbReference type="ChEBI" id="CHEBI:30879"/>
        <dbReference type="ChEBI" id="CHEBI:35924"/>
        <dbReference type="ChEBI" id="CHEBI:50058"/>
        <dbReference type="EC" id="1.11.1.24"/>
    </reaction>
</comment>
<dbReference type="GO" id="GO:0033554">
    <property type="term" value="P:cellular response to stress"/>
    <property type="evidence" value="ECO:0007669"/>
    <property type="project" value="TreeGrafter"/>
</dbReference>
<dbReference type="GO" id="GO:0006979">
    <property type="term" value="P:response to oxidative stress"/>
    <property type="evidence" value="ECO:0007669"/>
    <property type="project" value="TreeGrafter"/>
</dbReference>
<dbReference type="GO" id="GO:0042744">
    <property type="term" value="P:hydrogen peroxide catabolic process"/>
    <property type="evidence" value="ECO:0007669"/>
    <property type="project" value="TreeGrafter"/>
</dbReference>
<evidence type="ECO:0000256" key="7">
    <source>
        <dbReference type="ARBA" id="ARBA00023284"/>
    </source>
</evidence>
<dbReference type="Proteomes" id="UP000075886">
    <property type="component" value="Unassembled WGS sequence"/>
</dbReference>
<evidence type="ECO:0000256" key="5">
    <source>
        <dbReference type="ARBA" id="ARBA00023002"/>
    </source>
</evidence>
<evidence type="ECO:0000256" key="8">
    <source>
        <dbReference type="ARBA" id="ARBA00049091"/>
    </source>
</evidence>
<comment type="similarity">
    <text evidence="1">Belongs to the peroxiredoxin family. AhpC/Prx1 subfamily.</text>
</comment>
<dbReference type="GO" id="GO:0045454">
    <property type="term" value="P:cell redox homeostasis"/>
    <property type="evidence" value="ECO:0007669"/>
    <property type="project" value="TreeGrafter"/>
</dbReference>
<dbReference type="VEuPathDB" id="VectorBase:AFAF007966"/>
<dbReference type="InterPro" id="IPR036249">
    <property type="entry name" value="Thioredoxin-like_sf"/>
</dbReference>
<reference evidence="12" key="1">
    <citation type="submission" date="2014-01" db="EMBL/GenBank/DDBJ databases">
        <title>The Genome Sequence of Anopheles farauti FAR1 (V2).</title>
        <authorList>
            <consortium name="The Broad Institute Genomics Platform"/>
            <person name="Neafsey D.E."/>
            <person name="Besansky N."/>
            <person name="Howell P."/>
            <person name="Walton C."/>
            <person name="Young S.K."/>
            <person name="Zeng Q."/>
            <person name="Gargeya S."/>
            <person name="Fitzgerald M."/>
            <person name="Haas B."/>
            <person name="Abouelleil A."/>
            <person name="Allen A.W."/>
            <person name="Alvarado L."/>
            <person name="Arachchi H.M."/>
            <person name="Berlin A.M."/>
            <person name="Chapman S.B."/>
            <person name="Gainer-Dewar J."/>
            <person name="Goldberg J."/>
            <person name="Griggs A."/>
            <person name="Gujja S."/>
            <person name="Hansen M."/>
            <person name="Howarth C."/>
            <person name="Imamovic A."/>
            <person name="Ireland A."/>
            <person name="Larimer J."/>
            <person name="McCowan C."/>
            <person name="Murphy C."/>
            <person name="Pearson M."/>
            <person name="Poon T.W."/>
            <person name="Priest M."/>
            <person name="Roberts A."/>
            <person name="Saif S."/>
            <person name="Shea T."/>
            <person name="Sisk P."/>
            <person name="Sykes S."/>
            <person name="Wortman J."/>
            <person name="Nusbaum C."/>
            <person name="Birren B."/>
        </authorList>
    </citation>
    <scope>NUCLEOTIDE SEQUENCE [LARGE SCALE GENOMIC DNA]</scope>
    <source>
        <strain evidence="12">FAR1</strain>
    </source>
</reference>
<evidence type="ECO:0000313" key="11">
    <source>
        <dbReference type="EnsemblMetazoa" id="AFAF007966-PA"/>
    </source>
</evidence>
<keyword evidence="7" id="KW-0676">Redox-active center</keyword>
<sequence length="619" mass="70196">MPKLRIPKKEQSPTDTGPLQGKAKRKNAHPVRKFFQREGETNQRCNFCGWITRENATRMVLHIVNRCTAADSSARREMSATVQDAEEREQQSFYTSFNKKDVHGLFTSIENDRKRQCVFCKWTTIRNLTRMRHHIIELCTSVPPNVRQRFMKPEHSEDSQCDSYCIINVEDGDKKVLQVVSSSSMDHSGGETAEEIGELVINPADYEQHEVIDTYYDEAVPEGKTVDEIEEDESENVQSEDEDIAEMQLIPTNDGYYTVCKSGSGTKLPVIDNSSLFSHETSETEVLTKSAEQNSAGKKRPMEPRKVEKRQHSTIQQEMLRTRLATEKPKNDAPIVQAKVGTRQFSRQQHQQQENIKKEDCEERVVRGTLARVPRETSTPLPKTAKQQGTDAATSDDLGSCHSFGGGHVYPQEAPRFVDHKLQYTKAVISRPAPAFEATAVVDGAFKKIKLSDYRGKYLVFFFYPLDFTFVCPTEILAFSDRVSEFKKLNTEVIAASIDSHFTHLAWINTPRKEGGLGKINIPLVSDMTHSISKDYGVYLDDLGHTLRGLFIIDDRGVLRQITMNDLPVGRSVDETLRLVQAFQYTDKHGEVCPAGWKPGQDTIVPNPEAKIKYFEKNH</sequence>
<evidence type="ECO:0000259" key="10">
    <source>
        <dbReference type="PROSITE" id="PS51352"/>
    </source>
</evidence>
<reference evidence="11" key="2">
    <citation type="submission" date="2020-05" db="UniProtKB">
        <authorList>
            <consortium name="EnsemblMetazoa"/>
        </authorList>
    </citation>
    <scope>IDENTIFICATION</scope>
    <source>
        <strain evidence="11">FAR1</strain>
    </source>
</reference>
<dbReference type="InterPro" id="IPR000866">
    <property type="entry name" value="AhpC/TSA"/>
</dbReference>
<dbReference type="SUPFAM" id="SSF52833">
    <property type="entry name" value="Thioredoxin-like"/>
    <property type="match status" value="1"/>
</dbReference>
<dbReference type="Gene3D" id="3.40.30.10">
    <property type="entry name" value="Glutaredoxin"/>
    <property type="match status" value="1"/>
</dbReference>
<evidence type="ECO:0000256" key="6">
    <source>
        <dbReference type="ARBA" id="ARBA00023157"/>
    </source>
</evidence>